<dbReference type="GO" id="GO:0016020">
    <property type="term" value="C:membrane"/>
    <property type="evidence" value="ECO:0007669"/>
    <property type="project" value="TreeGrafter"/>
</dbReference>
<evidence type="ECO:0000256" key="7">
    <source>
        <dbReference type="SAM" id="Phobius"/>
    </source>
</evidence>
<evidence type="ECO:0000256" key="3">
    <source>
        <dbReference type="ARBA" id="ARBA00022801"/>
    </source>
</evidence>
<protein>
    <recommendedName>
        <fullName evidence="8">Peptidase M48 domain-containing protein</fullName>
    </recommendedName>
</protein>
<dbReference type="CDD" id="cd07331">
    <property type="entry name" value="M48C_Oma1_like"/>
    <property type="match status" value="1"/>
</dbReference>
<dbReference type="Proteomes" id="UP000015453">
    <property type="component" value="Unassembled WGS sequence"/>
</dbReference>
<keyword evidence="3 6" id="KW-0378">Hydrolase</keyword>
<keyword evidence="10" id="KW-1185">Reference proteome</keyword>
<sequence>MRWNPNGINRFRKQNPFHDGAKRFYYVDNRQVYHFKPRGYKRWIQNPRNLLILVLVSAGGVITVYFGNLETVPYTKRTHFVLLSRTLEKQLGDDQFKKIKSQFKSKIMPPLHPDSIRVQSIAQDIIGALQMGLRKEQVWSDLRYAPETSGFPQDESLTREAVKALSDNKFMEGEKWHNEEEILDDKWVQQSRKTAHEKGKSSETGHLEGLKWEVIVVDEPVINAFCLPGGKIVVFTGLLKHFRAEAEIATIIGHEVGHVVARHSAENISKSLWLTILQLILYQFFMPDVVNTMSNLFLRLPFSRRMEMEADYIGLLLLASAGYDPRVAPQVYEKLGKVTGDMALQDYLATHPSGQKRAKNLAQAKVMEEALTIYREVLSGRGVEGFL</sequence>
<keyword evidence="2" id="KW-0479">Metal-binding</keyword>
<dbReference type="AlphaFoldDB" id="S8CHQ5"/>
<dbReference type="OrthoDB" id="7464992at2759"/>
<evidence type="ECO:0000259" key="8">
    <source>
        <dbReference type="Pfam" id="PF01435"/>
    </source>
</evidence>
<dbReference type="Gene3D" id="3.30.2010.10">
    <property type="entry name" value="Metalloproteases ('zincins'), catalytic domain"/>
    <property type="match status" value="1"/>
</dbReference>
<comment type="cofactor">
    <cofactor evidence="6">
        <name>Zn(2+)</name>
        <dbReference type="ChEBI" id="CHEBI:29105"/>
    </cofactor>
    <text evidence="6">Binds 1 zinc ion per subunit.</text>
</comment>
<dbReference type="GO" id="GO:0004222">
    <property type="term" value="F:metalloendopeptidase activity"/>
    <property type="evidence" value="ECO:0007669"/>
    <property type="project" value="InterPro"/>
</dbReference>
<dbReference type="PANTHER" id="PTHR22726:SF1">
    <property type="entry name" value="METALLOENDOPEPTIDASE OMA1, MITOCHONDRIAL"/>
    <property type="match status" value="1"/>
</dbReference>
<reference evidence="9 10" key="1">
    <citation type="journal article" date="2013" name="BMC Genomics">
        <title>The miniature genome of a carnivorous plant Genlisea aurea contains a low number of genes and short non-coding sequences.</title>
        <authorList>
            <person name="Leushkin E.V."/>
            <person name="Sutormin R.A."/>
            <person name="Nabieva E.R."/>
            <person name="Penin A.A."/>
            <person name="Kondrashov A.S."/>
            <person name="Logacheva M.D."/>
        </authorList>
    </citation>
    <scope>NUCLEOTIDE SEQUENCE [LARGE SCALE GENOMIC DNA]</scope>
</reference>
<dbReference type="MEROPS" id="M48.A01"/>
<keyword evidence="7" id="KW-1133">Transmembrane helix</keyword>
<dbReference type="EMBL" id="AUSU01003647">
    <property type="protein sequence ID" value="EPS66499.1"/>
    <property type="molecule type" value="Genomic_DNA"/>
</dbReference>
<comment type="caution">
    <text evidence="9">The sequence shown here is derived from an EMBL/GenBank/DDBJ whole genome shotgun (WGS) entry which is preliminary data.</text>
</comment>
<evidence type="ECO:0000256" key="6">
    <source>
        <dbReference type="RuleBase" id="RU003983"/>
    </source>
</evidence>
<keyword evidence="7" id="KW-0812">Transmembrane</keyword>
<dbReference type="InterPro" id="IPR001915">
    <property type="entry name" value="Peptidase_M48"/>
</dbReference>
<accession>S8CHQ5</accession>
<dbReference type="GO" id="GO:0051603">
    <property type="term" value="P:proteolysis involved in protein catabolic process"/>
    <property type="evidence" value="ECO:0007669"/>
    <property type="project" value="TreeGrafter"/>
</dbReference>
<feature type="transmembrane region" description="Helical" evidence="7">
    <location>
        <begin position="50"/>
        <end position="67"/>
    </location>
</feature>
<proteinExistence type="inferred from homology"/>
<dbReference type="GO" id="GO:0046872">
    <property type="term" value="F:metal ion binding"/>
    <property type="evidence" value="ECO:0007669"/>
    <property type="project" value="UniProtKB-KW"/>
</dbReference>
<keyword evidence="4 6" id="KW-0862">Zinc</keyword>
<name>S8CHQ5_9LAMI</name>
<dbReference type="Pfam" id="PF01435">
    <property type="entry name" value="Peptidase_M48"/>
    <property type="match status" value="1"/>
</dbReference>
<dbReference type="PANTHER" id="PTHR22726">
    <property type="entry name" value="METALLOENDOPEPTIDASE OMA1"/>
    <property type="match status" value="1"/>
</dbReference>
<keyword evidence="1 6" id="KW-0645">Protease</keyword>
<evidence type="ECO:0000256" key="5">
    <source>
        <dbReference type="ARBA" id="ARBA00023049"/>
    </source>
</evidence>
<evidence type="ECO:0000313" key="9">
    <source>
        <dbReference type="EMBL" id="EPS66499.1"/>
    </source>
</evidence>
<keyword evidence="5 6" id="KW-0482">Metalloprotease</keyword>
<feature type="domain" description="Peptidase M48" evidence="8">
    <location>
        <begin position="206"/>
        <end position="363"/>
    </location>
</feature>
<evidence type="ECO:0000256" key="1">
    <source>
        <dbReference type="ARBA" id="ARBA00022670"/>
    </source>
</evidence>
<keyword evidence="7" id="KW-0472">Membrane</keyword>
<evidence type="ECO:0000256" key="2">
    <source>
        <dbReference type="ARBA" id="ARBA00022723"/>
    </source>
</evidence>
<gene>
    <name evidence="9" type="ORF">M569_08276</name>
</gene>
<comment type="similarity">
    <text evidence="6">Belongs to the peptidase M48 family.</text>
</comment>
<evidence type="ECO:0000256" key="4">
    <source>
        <dbReference type="ARBA" id="ARBA00022833"/>
    </source>
</evidence>
<dbReference type="InterPro" id="IPR051156">
    <property type="entry name" value="Mito/Outer_Membr_Metalloprot"/>
</dbReference>
<organism evidence="9 10">
    <name type="scientific">Genlisea aurea</name>
    <dbReference type="NCBI Taxonomy" id="192259"/>
    <lineage>
        <taxon>Eukaryota</taxon>
        <taxon>Viridiplantae</taxon>
        <taxon>Streptophyta</taxon>
        <taxon>Embryophyta</taxon>
        <taxon>Tracheophyta</taxon>
        <taxon>Spermatophyta</taxon>
        <taxon>Magnoliopsida</taxon>
        <taxon>eudicotyledons</taxon>
        <taxon>Gunneridae</taxon>
        <taxon>Pentapetalae</taxon>
        <taxon>asterids</taxon>
        <taxon>lamiids</taxon>
        <taxon>Lamiales</taxon>
        <taxon>Lentibulariaceae</taxon>
        <taxon>Genlisea</taxon>
    </lineage>
</organism>
<evidence type="ECO:0000313" key="10">
    <source>
        <dbReference type="Proteomes" id="UP000015453"/>
    </source>
</evidence>